<evidence type="ECO:0000256" key="4">
    <source>
        <dbReference type="ARBA" id="ARBA00022475"/>
    </source>
</evidence>
<dbReference type="InterPro" id="IPR037682">
    <property type="entry name" value="TonB_C"/>
</dbReference>
<keyword evidence="7" id="KW-0653">Protein transport</keyword>
<evidence type="ECO:0000259" key="12">
    <source>
        <dbReference type="PROSITE" id="PS52015"/>
    </source>
</evidence>
<dbReference type="PANTHER" id="PTHR33446:SF2">
    <property type="entry name" value="PROTEIN TONB"/>
    <property type="match status" value="1"/>
</dbReference>
<feature type="region of interest" description="Disordered" evidence="10">
    <location>
        <begin position="81"/>
        <end position="106"/>
    </location>
</feature>
<reference evidence="14" key="1">
    <citation type="submission" date="2016-09" db="EMBL/GenBank/DDBJ databases">
        <authorList>
            <person name="Varghese N."/>
            <person name="Submissions S."/>
        </authorList>
    </citation>
    <scope>NUCLEOTIDE SEQUENCE [LARGE SCALE GENOMIC DNA]</scope>
    <source>
        <strain evidence="14">ANC 4466</strain>
    </source>
</reference>
<evidence type="ECO:0000256" key="1">
    <source>
        <dbReference type="ARBA" id="ARBA00004383"/>
    </source>
</evidence>
<comment type="similarity">
    <text evidence="2">Belongs to the TonB family.</text>
</comment>
<evidence type="ECO:0000313" key="13">
    <source>
        <dbReference type="EMBL" id="SNX44620.1"/>
    </source>
</evidence>
<feature type="domain" description="TonB C-terminal" evidence="12">
    <location>
        <begin position="201"/>
        <end position="299"/>
    </location>
</feature>
<comment type="subcellular location">
    <subcellularLocation>
        <location evidence="1">Cell inner membrane</location>
        <topology evidence="1">Single-pass membrane protein</topology>
        <orientation evidence="1">Periplasmic side</orientation>
    </subcellularLocation>
</comment>
<protein>
    <submittedName>
        <fullName evidence="13">Protein TonB</fullName>
    </submittedName>
</protein>
<keyword evidence="4" id="KW-1003">Cell membrane</keyword>
<evidence type="ECO:0000313" key="14">
    <source>
        <dbReference type="Proteomes" id="UP000219042"/>
    </source>
</evidence>
<evidence type="ECO:0000256" key="2">
    <source>
        <dbReference type="ARBA" id="ARBA00006555"/>
    </source>
</evidence>
<dbReference type="Proteomes" id="UP000219042">
    <property type="component" value="Unassembled WGS sequence"/>
</dbReference>
<dbReference type="PANTHER" id="PTHR33446">
    <property type="entry name" value="PROTEIN TONB-RELATED"/>
    <property type="match status" value="1"/>
</dbReference>
<accession>A0A240E9N6</accession>
<sequence length="300" mass="34105">MAEQSKQDYLQFLQASVVSKHWWKDPVFLVAMMIAVLLHLAILSIQFISGSSSPMSTKDVTIAVHLNNDKVEDADFLAQKDQKGDGELKQKHSKTTPIPVTAPDSSMGEQQQEMLEQLSQKKALDFQERMLMTTLSWQKQSQDEERKKTQDQLESQRQSRAAMIASIEAQFAQRQQMYAKKQKVKTVTDIQSKQDASAAYLDRFRQKVELFGNRYYPDAAKQQGLSGDVRLMVILNAQGGIRAIRLLESSGHPILDEAAKASVRRAMPFGKFDVGMKDISELRIVRTWRFDAKDSMFNVQ</sequence>
<feature type="compositionally biased region" description="Basic and acidic residues" evidence="10">
    <location>
        <begin position="81"/>
        <end position="90"/>
    </location>
</feature>
<dbReference type="SUPFAM" id="SSF74653">
    <property type="entry name" value="TolA/TonB C-terminal domain"/>
    <property type="match status" value="1"/>
</dbReference>
<keyword evidence="14" id="KW-1185">Reference proteome</keyword>
<keyword evidence="8 11" id="KW-1133">Transmembrane helix</keyword>
<feature type="compositionally biased region" description="Basic and acidic residues" evidence="10">
    <location>
        <begin position="141"/>
        <end position="151"/>
    </location>
</feature>
<dbReference type="InterPro" id="IPR006260">
    <property type="entry name" value="TonB/TolA_C"/>
</dbReference>
<evidence type="ECO:0000256" key="9">
    <source>
        <dbReference type="ARBA" id="ARBA00023136"/>
    </source>
</evidence>
<evidence type="ECO:0000256" key="6">
    <source>
        <dbReference type="ARBA" id="ARBA00022692"/>
    </source>
</evidence>
<dbReference type="GO" id="GO:0031992">
    <property type="term" value="F:energy transducer activity"/>
    <property type="evidence" value="ECO:0007669"/>
    <property type="project" value="TreeGrafter"/>
</dbReference>
<feature type="region of interest" description="Disordered" evidence="10">
    <location>
        <begin position="135"/>
        <end position="158"/>
    </location>
</feature>
<feature type="transmembrane region" description="Helical" evidence="11">
    <location>
        <begin position="27"/>
        <end position="48"/>
    </location>
</feature>
<evidence type="ECO:0000256" key="8">
    <source>
        <dbReference type="ARBA" id="ARBA00022989"/>
    </source>
</evidence>
<keyword evidence="5" id="KW-0997">Cell inner membrane</keyword>
<name>A0A240E9N6_9GAMM</name>
<keyword evidence="6 11" id="KW-0812">Transmembrane</keyword>
<proteinExistence type="inferred from homology"/>
<dbReference type="GO" id="GO:0055085">
    <property type="term" value="P:transmembrane transport"/>
    <property type="evidence" value="ECO:0007669"/>
    <property type="project" value="InterPro"/>
</dbReference>
<evidence type="ECO:0000256" key="5">
    <source>
        <dbReference type="ARBA" id="ARBA00022519"/>
    </source>
</evidence>
<evidence type="ECO:0000256" key="7">
    <source>
        <dbReference type="ARBA" id="ARBA00022927"/>
    </source>
</evidence>
<keyword evidence="3" id="KW-0813">Transport</keyword>
<dbReference type="Pfam" id="PF03544">
    <property type="entry name" value="TonB_C"/>
    <property type="match status" value="1"/>
</dbReference>
<dbReference type="Gene3D" id="3.30.1150.10">
    <property type="match status" value="1"/>
</dbReference>
<dbReference type="PROSITE" id="PS52015">
    <property type="entry name" value="TONB_CTD"/>
    <property type="match status" value="1"/>
</dbReference>
<keyword evidence="9 11" id="KW-0472">Membrane</keyword>
<dbReference type="AlphaFoldDB" id="A0A240E9N6"/>
<evidence type="ECO:0000256" key="10">
    <source>
        <dbReference type="SAM" id="MobiDB-lite"/>
    </source>
</evidence>
<dbReference type="GO" id="GO:0015031">
    <property type="term" value="P:protein transport"/>
    <property type="evidence" value="ECO:0007669"/>
    <property type="project" value="UniProtKB-KW"/>
</dbReference>
<dbReference type="InterPro" id="IPR051045">
    <property type="entry name" value="TonB-dependent_transducer"/>
</dbReference>
<organism evidence="13 14">
    <name type="scientific">Acinetobacter puyangensis</name>
    <dbReference type="NCBI Taxonomy" id="1096779"/>
    <lineage>
        <taxon>Bacteria</taxon>
        <taxon>Pseudomonadati</taxon>
        <taxon>Pseudomonadota</taxon>
        <taxon>Gammaproteobacteria</taxon>
        <taxon>Moraxellales</taxon>
        <taxon>Moraxellaceae</taxon>
        <taxon>Acinetobacter</taxon>
    </lineage>
</organism>
<dbReference type="GO" id="GO:0098797">
    <property type="term" value="C:plasma membrane protein complex"/>
    <property type="evidence" value="ECO:0007669"/>
    <property type="project" value="TreeGrafter"/>
</dbReference>
<dbReference type="EMBL" id="OANT01000003">
    <property type="protein sequence ID" value="SNX44620.1"/>
    <property type="molecule type" value="Genomic_DNA"/>
</dbReference>
<evidence type="ECO:0000256" key="3">
    <source>
        <dbReference type="ARBA" id="ARBA00022448"/>
    </source>
</evidence>
<evidence type="ECO:0000256" key="11">
    <source>
        <dbReference type="SAM" id="Phobius"/>
    </source>
</evidence>
<dbReference type="NCBIfam" id="TIGR01352">
    <property type="entry name" value="tonB_Cterm"/>
    <property type="match status" value="1"/>
</dbReference>
<gene>
    <name evidence="13" type="ORF">SAMN05421731_103362</name>
</gene>